<organism evidence="2 3">
    <name type="scientific">Microthlaspi erraticum</name>
    <dbReference type="NCBI Taxonomy" id="1685480"/>
    <lineage>
        <taxon>Eukaryota</taxon>
        <taxon>Viridiplantae</taxon>
        <taxon>Streptophyta</taxon>
        <taxon>Embryophyta</taxon>
        <taxon>Tracheophyta</taxon>
        <taxon>Spermatophyta</taxon>
        <taxon>Magnoliopsida</taxon>
        <taxon>eudicotyledons</taxon>
        <taxon>Gunneridae</taxon>
        <taxon>Pentapetalae</taxon>
        <taxon>rosids</taxon>
        <taxon>malvids</taxon>
        <taxon>Brassicales</taxon>
        <taxon>Brassicaceae</taxon>
        <taxon>Coluteocarpeae</taxon>
        <taxon>Microthlaspi</taxon>
    </lineage>
</organism>
<accession>A0A6D2J133</accession>
<dbReference type="InterPro" id="IPR005061">
    <property type="entry name" value="Ist1"/>
</dbReference>
<name>A0A6D2J133_9BRAS</name>
<dbReference type="GO" id="GO:0015031">
    <property type="term" value="P:protein transport"/>
    <property type="evidence" value="ECO:0007669"/>
    <property type="project" value="InterPro"/>
</dbReference>
<comment type="caution">
    <text evidence="2">The sequence shown here is derived from an EMBL/GenBank/DDBJ whole genome shotgun (WGS) entry which is preliminary data.</text>
</comment>
<sequence>MFAKKTKPKIGCYRNVFALLFRSSRSTKWRKASKCKLNIENLLCSIKLHQRRRECMVRQAKSDIAQLLPNGRISEALPKAKQIYENEKSLSAYDHVEDFCTLILQDFSLLNHQSDVHFLPEETKESMAGLIFAASRIGELKKLQFIRSLFVERFGLEFDKDCVDLRPGNLVSLEIIKILDTKMPGEAISPEIVMGIYQKYQTDIAGSVDSVTEESASRLERVVIRENSKFLHSNLGESQGSNRSSFMR</sequence>
<dbReference type="OrthoDB" id="29853at2759"/>
<evidence type="ECO:0000313" key="2">
    <source>
        <dbReference type="EMBL" id="CAA7033533.1"/>
    </source>
</evidence>
<reference evidence="2" key="1">
    <citation type="submission" date="2020-01" db="EMBL/GenBank/DDBJ databases">
        <authorList>
            <person name="Mishra B."/>
        </authorList>
    </citation>
    <scope>NUCLEOTIDE SEQUENCE [LARGE SCALE GENOMIC DNA]</scope>
</reference>
<dbReference type="Gene3D" id="1.20.1260.60">
    <property type="entry name" value="Vacuolar protein sorting-associated protein Ist1"/>
    <property type="match status" value="1"/>
</dbReference>
<dbReference type="Pfam" id="PF03398">
    <property type="entry name" value="Ist1"/>
    <property type="match status" value="1"/>
</dbReference>
<proteinExistence type="inferred from homology"/>
<evidence type="ECO:0000313" key="3">
    <source>
        <dbReference type="Proteomes" id="UP000467841"/>
    </source>
</evidence>
<gene>
    <name evidence="2" type="ORF">MERR_LOCUS20768</name>
</gene>
<protein>
    <recommendedName>
        <fullName evidence="4">IST1-like protein</fullName>
    </recommendedName>
</protein>
<dbReference type="EMBL" id="CACVBM020001133">
    <property type="protein sequence ID" value="CAA7033533.1"/>
    <property type="molecule type" value="Genomic_DNA"/>
</dbReference>
<keyword evidence="3" id="KW-1185">Reference proteome</keyword>
<evidence type="ECO:0000256" key="1">
    <source>
        <dbReference type="ARBA" id="ARBA00005536"/>
    </source>
</evidence>
<dbReference type="Proteomes" id="UP000467841">
    <property type="component" value="Unassembled WGS sequence"/>
</dbReference>
<comment type="similarity">
    <text evidence="1">Belongs to the IST1 family.</text>
</comment>
<dbReference type="PANTHER" id="PTHR12161">
    <property type="entry name" value="IST1 FAMILY MEMBER"/>
    <property type="match status" value="1"/>
</dbReference>
<dbReference type="InterPro" id="IPR042277">
    <property type="entry name" value="IST1-like"/>
</dbReference>
<dbReference type="AlphaFoldDB" id="A0A6D2J133"/>
<evidence type="ECO:0008006" key="4">
    <source>
        <dbReference type="Google" id="ProtNLM"/>
    </source>
</evidence>
<dbReference type="PANTHER" id="PTHR12161:SF58">
    <property type="entry name" value="REGULATOR OF VPS4 ACTIVITY IN THE MVB PATHWAY PROTEIN"/>
    <property type="match status" value="1"/>
</dbReference>